<gene>
    <name evidence="1" type="ORF">POCTA_138.1.T0390012</name>
</gene>
<keyword evidence="2" id="KW-1185">Reference proteome</keyword>
<protein>
    <submittedName>
        <fullName evidence="1">Uncharacterized protein</fullName>
    </submittedName>
</protein>
<comment type="caution">
    <text evidence="1">The sequence shown here is derived from an EMBL/GenBank/DDBJ whole genome shotgun (WGS) entry which is preliminary data.</text>
</comment>
<proteinExistence type="predicted"/>
<accession>A0A8S1U5I9</accession>
<dbReference type="AlphaFoldDB" id="A0A8S1U5I9"/>
<name>A0A8S1U5I9_PAROT</name>
<dbReference type="EMBL" id="CAJJDP010000039">
    <property type="protein sequence ID" value="CAD8160741.1"/>
    <property type="molecule type" value="Genomic_DNA"/>
</dbReference>
<evidence type="ECO:0000313" key="1">
    <source>
        <dbReference type="EMBL" id="CAD8160741.1"/>
    </source>
</evidence>
<dbReference type="Proteomes" id="UP000683925">
    <property type="component" value="Unassembled WGS sequence"/>
</dbReference>
<reference evidence="1" key="1">
    <citation type="submission" date="2021-01" db="EMBL/GenBank/DDBJ databases">
        <authorList>
            <consortium name="Genoscope - CEA"/>
            <person name="William W."/>
        </authorList>
    </citation>
    <scope>NUCLEOTIDE SEQUENCE</scope>
</reference>
<sequence>MNKIFKLIIEMLKKEAISDSQSFYHKMKTKNVGQNTFQFKIYHSKINKRSQTR</sequence>
<organism evidence="1 2">
    <name type="scientific">Paramecium octaurelia</name>
    <dbReference type="NCBI Taxonomy" id="43137"/>
    <lineage>
        <taxon>Eukaryota</taxon>
        <taxon>Sar</taxon>
        <taxon>Alveolata</taxon>
        <taxon>Ciliophora</taxon>
        <taxon>Intramacronucleata</taxon>
        <taxon>Oligohymenophorea</taxon>
        <taxon>Peniculida</taxon>
        <taxon>Parameciidae</taxon>
        <taxon>Paramecium</taxon>
    </lineage>
</organism>
<evidence type="ECO:0000313" key="2">
    <source>
        <dbReference type="Proteomes" id="UP000683925"/>
    </source>
</evidence>